<evidence type="ECO:0000313" key="2">
    <source>
        <dbReference type="RefSeq" id="XP_047740769.1"/>
    </source>
</evidence>
<keyword evidence="1" id="KW-1185">Reference proteome</keyword>
<protein>
    <submittedName>
        <fullName evidence="2">Uncharacterized protein LOC125179267</fullName>
    </submittedName>
</protein>
<dbReference type="Proteomes" id="UP000694843">
    <property type="component" value="Unplaced"/>
</dbReference>
<organism evidence="1 2">
    <name type="scientific">Hyalella azteca</name>
    <name type="common">Amphipod</name>
    <dbReference type="NCBI Taxonomy" id="294128"/>
    <lineage>
        <taxon>Eukaryota</taxon>
        <taxon>Metazoa</taxon>
        <taxon>Ecdysozoa</taxon>
        <taxon>Arthropoda</taxon>
        <taxon>Crustacea</taxon>
        <taxon>Multicrustacea</taxon>
        <taxon>Malacostraca</taxon>
        <taxon>Eumalacostraca</taxon>
        <taxon>Peracarida</taxon>
        <taxon>Amphipoda</taxon>
        <taxon>Senticaudata</taxon>
        <taxon>Talitrida</taxon>
        <taxon>Talitroidea</taxon>
        <taxon>Hyalellidae</taxon>
        <taxon>Hyalella</taxon>
    </lineage>
</organism>
<sequence>MDGANIFEKFVLEVASKEEAITAVSQEIAATTAGDELLVRGPHLLLHRDNLTVPLLVNALDRQTLSPLTDPELKASDEDQNALESRKLPSSVWPRKIGRVSLIPKIKESIDTSSNSKNTPSSQILLAMIVLANFLSIVA</sequence>
<dbReference type="GeneID" id="125179267"/>
<proteinExistence type="predicted"/>
<dbReference type="RefSeq" id="XP_047740769.1">
    <property type="nucleotide sequence ID" value="XM_047884813.1"/>
</dbReference>
<dbReference type="KEGG" id="hazt:125179267"/>
<dbReference type="AlphaFoldDB" id="A0A979FU77"/>
<reference evidence="2" key="1">
    <citation type="submission" date="2025-08" db="UniProtKB">
        <authorList>
            <consortium name="RefSeq"/>
        </authorList>
    </citation>
    <scope>IDENTIFICATION</scope>
    <source>
        <tissue evidence="2">Whole organism</tissue>
    </source>
</reference>
<evidence type="ECO:0000313" key="1">
    <source>
        <dbReference type="Proteomes" id="UP000694843"/>
    </source>
</evidence>
<name>A0A979FU77_HYAAZ</name>
<gene>
    <name evidence="2" type="primary">LOC125179267</name>
</gene>
<accession>A0A979FU77</accession>